<proteinExistence type="inferred from homology"/>
<accession>A0A941GET6</accession>
<comment type="catalytic activity">
    <reaction evidence="5">
        <text>N(2)-acetyl-L-ornithine + 2-oxoglutarate = N-acetyl-L-glutamate 5-semialdehyde + L-glutamate</text>
        <dbReference type="Rhea" id="RHEA:18049"/>
        <dbReference type="ChEBI" id="CHEBI:16810"/>
        <dbReference type="ChEBI" id="CHEBI:29123"/>
        <dbReference type="ChEBI" id="CHEBI:29985"/>
        <dbReference type="ChEBI" id="CHEBI:57805"/>
        <dbReference type="EC" id="2.6.1.11"/>
    </reaction>
</comment>
<dbReference type="InterPro" id="IPR050103">
    <property type="entry name" value="Class-III_PLP-dep_AT"/>
</dbReference>
<organism evidence="6">
    <name type="scientific">Niallia circulans</name>
    <name type="common">Bacillus circulans</name>
    <dbReference type="NCBI Taxonomy" id="1397"/>
    <lineage>
        <taxon>Bacteria</taxon>
        <taxon>Bacillati</taxon>
        <taxon>Bacillota</taxon>
        <taxon>Bacilli</taxon>
        <taxon>Bacillales</taxon>
        <taxon>Bacillaceae</taxon>
        <taxon>Niallia</taxon>
    </lineage>
</organism>
<evidence type="ECO:0000313" key="6">
    <source>
        <dbReference type="EMBL" id="MBR8670083.1"/>
    </source>
</evidence>
<evidence type="ECO:0000256" key="5">
    <source>
        <dbReference type="HAMAP-Rule" id="MF_01107"/>
    </source>
</evidence>
<dbReference type="GO" id="GO:0042802">
    <property type="term" value="F:identical protein binding"/>
    <property type="evidence" value="ECO:0007669"/>
    <property type="project" value="TreeGrafter"/>
</dbReference>
<dbReference type="NCBIfam" id="TIGR00707">
    <property type="entry name" value="argD"/>
    <property type="match status" value="1"/>
</dbReference>
<dbReference type="Pfam" id="PF00202">
    <property type="entry name" value="Aminotran_3"/>
    <property type="match status" value="1"/>
</dbReference>
<comment type="subunit">
    <text evidence="5">Homodimer.</text>
</comment>
<dbReference type="PROSITE" id="PS00600">
    <property type="entry name" value="AA_TRANSFER_CLASS_3"/>
    <property type="match status" value="1"/>
</dbReference>
<dbReference type="GO" id="GO:0003992">
    <property type="term" value="F:N2-acetyl-L-ornithine:2-oxoglutarate 5-aminotransferase activity"/>
    <property type="evidence" value="ECO:0007669"/>
    <property type="project" value="UniProtKB-UniRule"/>
</dbReference>
<keyword evidence="2 5" id="KW-0028">Amino-acid biosynthesis</keyword>
<protein>
    <recommendedName>
        <fullName evidence="5">Acetylornithine aminotransferase</fullName>
        <shortName evidence="5">ACOAT</shortName>
        <ecNumber evidence="5">2.6.1.11</ecNumber>
    </recommendedName>
</protein>
<dbReference type="PANTHER" id="PTHR11986">
    <property type="entry name" value="AMINOTRANSFERASE CLASS III"/>
    <property type="match status" value="1"/>
</dbReference>
<feature type="binding site" evidence="5">
    <location>
        <position position="264"/>
    </location>
    <ligand>
        <name>N(2)-acetyl-L-ornithine</name>
        <dbReference type="ChEBI" id="CHEBI:57805"/>
    </ligand>
</feature>
<dbReference type="InterPro" id="IPR005814">
    <property type="entry name" value="Aminotrans_3"/>
</dbReference>
<keyword evidence="4 5" id="KW-0663">Pyridoxal phosphate</keyword>
<dbReference type="PANTHER" id="PTHR11986:SF79">
    <property type="entry name" value="ACETYLORNITHINE AMINOTRANSFERASE, MITOCHONDRIAL"/>
    <property type="match status" value="1"/>
</dbReference>
<dbReference type="SUPFAM" id="SSF53383">
    <property type="entry name" value="PLP-dependent transferases"/>
    <property type="match status" value="1"/>
</dbReference>
<gene>
    <name evidence="5" type="primary">argD</name>
    <name evidence="6" type="ORF">KD144_11045</name>
</gene>
<comment type="similarity">
    <text evidence="5">Belongs to the class-III pyridoxal-phosphate-dependent aminotransferase family. ArgD subfamily.</text>
</comment>
<dbReference type="GO" id="GO:0006526">
    <property type="term" value="P:L-arginine biosynthetic process"/>
    <property type="evidence" value="ECO:0007669"/>
    <property type="project" value="UniProtKB-UniRule"/>
</dbReference>
<feature type="binding site" evidence="5">
    <location>
        <position position="122"/>
    </location>
    <ligand>
        <name>pyridoxal 5'-phosphate</name>
        <dbReference type="ChEBI" id="CHEBI:597326"/>
    </ligand>
</feature>
<feature type="binding site" evidence="5">
    <location>
        <begin position="95"/>
        <end position="96"/>
    </location>
    <ligand>
        <name>pyridoxal 5'-phosphate</name>
        <dbReference type="ChEBI" id="CHEBI:597326"/>
    </ligand>
</feature>
<comment type="miscellaneous">
    <text evidence="5">May also have succinyldiaminopimelate aminotransferase activity, thus carrying out the corresponding step in lysine biosynthesis.</text>
</comment>
<evidence type="ECO:0000256" key="3">
    <source>
        <dbReference type="ARBA" id="ARBA00022679"/>
    </source>
</evidence>
<dbReference type="PIRSF" id="PIRSF000521">
    <property type="entry name" value="Transaminase_4ab_Lys_Orn"/>
    <property type="match status" value="1"/>
</dbReference>
<dbReference type="EMBL" id="JAGTPX010000009">
    <property type="protein sequence ID" value="MBR8670083.1"/>
    <property type="molecule type" value="Genomic_DNA"/>
</dbReference>
<sequence>MSHLFPTYSKWELEPESAKGSYLYCKDGGVYLDFTSGIGVCNLGHCHPEVKESVEQQLNKFWHISNLFPIDLQEKTAEILTNASGLDLVFFANSGAEANEAAIKLARKATGKTKILTFHQSFHGRTFATMSATGQDKIKQGYGPMLDKFEYVPFNDLQALEQQLTEEVAAVMLEVVQGEGGIYVASKEFLQGVEVLCKEKGALLLIDEIQTGIGRTGKAFAFQHFGIKPDIISVAKGMANGIPTGAIVADGRLKEFFGPGSHGTTFGGNPIAMAAATKTMEIIFQPTFLEEVQTKSEWIFSLLKQKLSGNQLVKDIRGLGLMIGIELDMPVVSILEELRKEGLIVLNAGEKVIRLLPSLNTSKEDIERAIAILEKNLNIHAKLTI</sequence>
<dbReference type="RefSeq" id="WP_212118924.1">
    <property type="nucleotide sequence ID" value="NZ_JAGTPX020000005.1"/>
</dbReference>
<keyword evidence="3 5" id="KW-0808">Transferase</keyword>
<dbReference type="InterPro" id="IPR015421">
    <property type="entry name" value="PyrdxlP-dep_Trfase_major"/>
</dbReference>
<evidence type="ECO:0000256" key="2">
    <source>
        <dbReference type="ARBA" id="ARBA00022605"/>
    </source>
</evidence>
<dbReference type="GO" id="GO:0030170">
    <property type="term" value="F:pyridoxal phosphate binding"/>
    <property type="evidence" value="ECO:0007669"/>
    <property type="project" value="InterPro"/>
</dbReference>
<keyword evidence="1 5" id="KW-0032">Aminotransferase</keyword>
<dbReference type="InterPro" id="IPR004636">
    <property type="entry name" value="AcOrn/SuccOrn_fam"/>
</dbReference>
<dbReference type="GO" id="GO:0005737">
    <property type="term" value="C:cytoplasm"/>
    <property type="evidence" value="ECO:0007669"/>
    <property type="project" value="UniProtKB-SubCell"/>
</dbReference>
<comment type="caution">
    <text evidence="6">The sequence shown here is derived from an EMBL/GenBank/DDBJ whole genome shotgun (WGS) entry which is preliminary data.</text>
</comment>
<dbReference type="NCBIfam" id="NF002797">
    <property type="entry name" value="PRK02936.1"/>
    <property type="match status" value="1"/>
</dbReference>
<evidence type="ECO:0000256" key="1">
    <source>
        <dbReference type="ARBA" id="ARBA00022576"/>
    </source>
</evidence>
<dbReference type="AlphaFoldDB" id="A0A941GET6"/>
<reference evidence="6" key="1">
    <citation type="submission" date="2021-04" db="EMBL/GenBank/DDBJ databases">
        <title>Genomic analysis of electroactive and textile dye degrading Bacillus circulans strain: DC10 isolated from constructed wetland-microbial fuel cells treating textile dye wastewaters.</title>
        <authorList>
            <person name="Patel D.U."/>
            <person name="Desai C.R."/>
        </authorList>
    </citation>
    <scope>NUCLEOTIDE SEQUENCE</scope>
    <source>
        <strain evidence="6">DC10</strain>
    </source>
</reference>
<dbReference type="Gene3D" id="3.40.640.10">
    <property type="entry name" value="Type I PLP-dependent aspartate aminotransferase-like (Major domain)"/>
    <property type="match status" value="1"/>
</dbReference>
<keyword evidence="5" id="KW-0963">Cytoplasm</keyword>
<dbReference type="EC" id="2.6.1.11" evidence="5"/>
<dbReference type="InterPro" id="IPR015422">
    <property type="entry name" value="PyrdxlP-dep_Trfase_small"/>
</dbReference>
<comment type="subcellular location">
    <subcellularLocation>
        <location evidence="5">Cytoplasm</location>
    </subcellularLocation>
</comment>
<feature type="binding site" evidence="5">
    <location>
        <position position="125"/>
    </location>
    <ligand>
        <name>N(2)-acetyl-L-ornithine</name>
        <dbReference type="ChEBI" id="CHEBI:57805"/>
    </ligand>
</feature>
<feature type="modified residue" description="N6-(pyridoxal phosphate)lysine" evidence="5">
    <location>
        <position position="236"/>
    </location>
</feature>
<comment type="cofactor">
    <cofactor evidence="5">
        <name>pyridoxal 5'-phosphate</name>
        <dbReference type="ChEBI" id="CHEBI:597326"/>
    </cofactor>
    <text evidence="5">Binds 1 pyridoxal phosphate per subunit.</text>
</comment>
<evidence type="ECO:0000256" key="4">
    <source>
        <dbReference type="ARBA" id="ARBA00022898"/>
    </source>
</evidence>
<dbReference type="CDD" id="cd00610">
    <property type="entry name" value="OAT_like"/>
    <property type="match status" value="1"/>
</dbReference>
<dbReference type="FunFam" id="3.40.640.10:FF:000004">
    <property type="entry name" value="Acetylornithine aminotransferase"/>
    <property type="match status" value="1"/>
</dbReference>
<feature type="binding site" evidence="5">
    <location>
        <begin position="207"/>
        <end position="210"/>
    </location>
    <ligand>
        <name>pyridoxal 5'-phosphate</name>
        <dbReference type="ChEBI" id="CHEBI:597326"/>
    </ligand>
</feature>
<dbReference type="InterPro" id="IPR015424">
    <property type="entry name" value="PyrdxlP-dep_Trfase"/>
</dbReference>
<dbReference type="InterPro" id="IPR049704">
    <property type="entry name" value="Aminotrans_3_PPA_site"/>
</dbReference>
<keyword evidence="5" id="KW-0055">Arginine biosynthesis</keyword>
<dbReference type="Gene3D" id="3.90.1150.10">
    <property type="entry name" value="Aspartate Aminotransferase, domain 1"/>
    <property type="match status" value="1"/>
</dbReference>
<feature type="binding site" evidence="5">
    <location>
        <position position="265"/>
    </location>
    <ligand>
        <name>pyridoxal 5'-phosphate</name>
        <dbReference type="ChEBI" id="CHEBI:597326"/>
    </ligand>
</feature>
<name>A0A941GET6_NIACI</name>
<comment type="pathway">
    <text evidence="5">Amino-acid biosynthesis; L-arginine biosynthesis; N(2)-acetyl-L-ornithine from L-glutamate: step 4/4.</text>
</comment>
<dbReference type="HAMAP" id="MF_01107">
    <property type="entry name" value="ArgD_aminotrans_3"/>
    <property type="match status" value="1"/>
</dbReference>
<dbReference type="NCBIfam" id="NF002325">
    <property type="entry name" value="PRK01278.1"/>
    <property type="match status" value="1"/>
</dbReference>